<proteinExistence type="predicted"/>
<keyword evidence="4 5" id="KW-0472">Membrane</keyword>
<keyword evidence="3 5" id="KW-1133">Transmembrane helix</keyword>
<evidence type="ECO:0000256" key="1">
    <source>
        <dbReference type="ARBA" id="ARBA00004141"/>
    </source>
</evidence>
<evidence type="ECO:0008006" key="7">
    <source>
        <dbReference type="Google" id="ProtNLM"/>
    </source>
</evidence>
<evidence type="ECO:0000256" key="3">
    <source>
        <dbReference type="ARBA" id="ARBA00022989"/>
    </source>
</evidence>
<protein>
    <recommendedName>
        <fullName evidence="7">Polysaccharide biosynthesis protein C-terminal domain-containing protein</fullName>
    </recommendedName>
</protein>
<organism evidence="6">
    <name type="scientific">marine metagenome</name>
    <dbReference type="NCBI Taxonomy" id="408172"/>
    <lineage>
        <taxon>unclassified sequences</taxon>
        <taxon>metagenomes</taxon>
        <taxon>ecological metagenomes</taxon>
    </lineage>
</organism>
<dbReference type="GO" id="GO:0016020">
    <property type="term" value="C:membrane"/>
    <property type="evidence" value="ECO:0007669"/>
    <property type="project" value="UniProtKB-SubCell"/>
</dbReference>
<accession>A0A383EUN8</accession>
<dbReference type="Pfam" id="PF01943">
    <property type="entry name" value="Polysacc_synt"/>
    <property type="match status" value="1"/>
</dbReference>
<sequence>MTLAKSFRVQWLASVYGAIVSILLIFLFARLLGPETFGKYNYLLTLASLYAIIQDGGFRTLIFRELTSPTFKKLK</sequence>
<evidence type="ECO:0000313" key="6">
    <source>
        <dbReference type="EMBL" id="SVE60359.1"/>
    </source>
</evidence>
<dbReference type="AlphaFoldDB" id="A0A383EUN8"/>
<comment type="subcellular location">
    <subcellularLocation>
        <location evidence="1">Membrane</location>
        <topology evidence="1">Multi-pass membrane protein</topology>
    </subcellularLocation>
</comment>
<keyword evidence="2 5" id="KW-0812">Transmembrane</keyword>
<dbReference type="InterPro" id="IPR002797">
    <property type="entry name" value="Polysacc_synth"/>
</dbReference>
<feature type="transmembrane region" description="Helical" evidence="5">
    <location>
        <begin position="12"/>
        <end position="31"/>
    </location>
</feature>
<gene>
    <name evidence="6" type="ORF">METZ01_LOCUS513213</name>
</gene>
<feature type="non-terminal residue" evidence="6">
    <location>
        <position position="75"/>
    </location>
</feature>
<evidence type="ECO:0000256" key="5">
    <source>
        <dbReference type="SAM" id="Phobius"/>
    </source>
</evidence>
<dbReference type="EMBL" id="UINC01228862">
    <property type="protein sequence ID" value="SVE60359.1"/>
    <property type="molecule type" value="Genomic_DNA"/>
</dbReference>
<evidence type="ECO:0000256" key="2">
    <source>
        <dbReference type="ARBA" id="ARBA00022692"/>
    </source>
</evidence>
<evidence type="ECO:0000256" key="4">
    <source>
        <dbReference type="ARBA" id="ARBA00023136"/>
    </source>
</evidence>
<name>A0A383EUN8_9ZZZZ</name>
<feature type="transmembrane region" description="Helical" evidence="5">
    <location>
        <begin position="43"/>
        <end position="63"/>
    </location>
</feature>
<reference evidence="6" key="1">
    <citation type="submission" date="2018-05" db="EMBL/GenBank/DDBJ databases">
        <authorList>
            <person name="Lanie J.A."/>
            <person name="Ng W.-L."/>
            <person name="Kazmierczak K.M."/>
            <person name="Andrzejewski T.M."/>
            <person name="Davidsen T.M."/>
            <person name="Wayne K.J."/>
            <person name="Tettelin H."/>
            <person name="Glass J.I."/>
            <person name="Rusch D."/>
            <person name="Podicherti R."/>
            <person name="Tsui H.-C.T."/>
            <person name="Winkler M.E."/>
        </authorList>
    </citation>
    <scope>NUCLEOTIDE SEQUENCE</scope>
</reference>